<proteinExistence type="predicted"/>
<protein>
    <submittedName>
        <fullName evidence="1">Uncharacterized protein</fullName>
    </submittedName>
</protein>
<sequence length="38" mass="4404">MVYTALMALIINLFSKVLSSEQKIQLIDIYVTISKFLR</sequence>
<dbReference type="AlphaFoldDB" id="K7Z3I0"/>
<dbReference type="HOGENOM" id="CLU_3325983_0_0_5"/>
<evidence type="ECO:0000313" key="2">
    <source>
        <dbReference type="Proteomes" id="UP000010077"/>
    </source>
</evidence>
<name>K7Z3I0_9PROT</name>
<evidence type="ECO:0000313" key="1">
    <source>
        <dbReference type="EMBL" id="AFX98533.1"/>
    </source>
</evidence>
<keyword evidence="2" id="KW-1185">Reference proteome</keyword>
<organism evidence="1 2">
    <name type="scientific">Candidatus Endolissoclinum faulkneri L2</name>
    <dbReference type="NCBI Taxonomy" id="1193729"/>
    <lineage>
        <taxon>Bacteria</taxon>
        <taxon>Pseudomonadati</taxon>
        <taxon>Pseudomonadota</taxon>
        <taxon>Alphaproteobacteria</taxon>
        <taxon>Rhodospirillales</taxon>
        <taxon>Rhodospirillaceae</taxon>
        <taxon>Candidatus Endolissoclinum</taxon>
    </lineage>
</organism>
<dbReference type="EMBL" id="CP003539">
    <property type="protein sequence ID" value="AFX98533.1"/>
    <property type="molecule type" value="Genomic_DNA"/>
</dbReference>
<dbReference type="KEGG" id="thal:A1OE_336"/>
<reference evidence="1 2" key="1">
    <citation type="journal article" date="2012" name="Proc. Natl. Acad. Sci. U.S.A.">
        <title>Genome streamlining and chemical defense in a coral reef symbiosis.</title>
        <authorList>
            <person name="Kwan J.C."/>
            <person name="Donia M.S."/>
            <person name="Han A.W."/>
            <person name="Hirose E."/>
            <person name="Haygood M.G."/>
            <person name="Schmidt E.W."/>
        </authorList>
    </citation>
    <scope>NUCLEOTIDE SEQUENCE [LARGE SCALE GENOMIC DNA]</scope>
    <source>
        <strain evidence="1 2">L2</strain>
    </source>
</reference>
<accession>K7Z3I0</accession>
<dbReference type="Proteomes" id="UP000010077">
    <property type="component" value="Chromosome"/>
</dbReference>
<gene>
    <name evidence="1" type="ORF">A1OE_336</name>
</gene>